<accession>A0A5B8QV77</accession>
<feature type="transmembrane region" description="Helical" evidence="1">
    <location>
        <begin position="6"/>
        <end position="35"/>
    </location>
</feature>
<sequence length="59" mass="7186">MRNGFLLLLFAFTFCFYFLLLLFAFTFCFLIKLIFSRPLVALDRRLTRSRWYRHLTAPS</sequence>
<dbReference type="AlphaFoldDB" id="A0A5B8QV77"/>
<proteinExistence type="predicted"/>
<reference evidence="2" key="1">
    <citation type="journal article" date="2019" name="Ecotoxicol. Environ. Saf.">
        <title>Microbial characterization of heavy metal resistant bacterial strains isolated from an electroplating wastewater treatment plant.</title>
        <authorList>
            <person name="Cai X."/>
            <person name="Zheng X."/>
            <person name="Zhang D."/>
            <person name="Iqbal W."/>
            <person name="Liu C."/>
            <person name="Yang B."/>
            <person name="Zhao X."/>
            <person name="Lu X."/>
            <person name="Mao Y."/>
        </authorList>
    </citation>
    <scope>NUCLEOTIDE SEQUENCE [LARGE SCALE GENOMIC DNA]</scope>
    <source>
        <strain evidence="2">Ni1-3</strain>
    </source>
</reference>
<name>A0A5B8QV77_9GAMM</name>
<dbReference type="EMBL" id="CP031775">
    <property type="protein sequence ID" value="QDZ90610.1"/>
    <property type="molecule type" value="Genomic_DNA"/>
</dbReference>
<evidence type="ECO:0000313" key="2">
    <source>
        <dbReference type="EMBL" id="QDZ90610.1"/>
    </source>
</evidence>
<gene>
    <name evidence="2" type="ORF">D0436_09085</name>
</gene>
<keyword evidence="1" id="KW-0812">Transmembrane</keyword>
<protein>
    <submittedName>
        <fullName evidence="2">Uncharacterized protein</fullName>
    </submittedName>
</protein>
<evidence type="ECO:0000256" key="1">
    <source>
        <dbReference type="SAM" id="Phobius"/>
    </source>
</evidence>
<organism evidence="2">
    <name type="scientific">Shewanella decolorationis</name>
    <dbReference type="NCBI Taxonomy" id="256839"/>
    <lineage>
        <taxon>Bacteria</taxon>
        <taxon>Pseudomonadati</taxon>
        <taxon>Pseudomonadota</taxon>
        <taxon>Gammaproteobacteria</taxon>
        <taxon>Alteromonadales</taxon>
        <taxon>Shewanellaceae</taxon>
        <taxon>Shewanella</taxon>
    </lineage>
</organism>
<keyword evidence="1" id="KW-0472">Membrane</keyword>
<keyword evidence="1" id="KW-1133">Transmembrane helix</keyword>